<organism evidence="1 2">
    <name type="scientific">Humibacillus xanthopallidus</name>
    <dbReference type="NCBI Taxonomy" id="412689"/>
    <lineage>
        <taxon>Bacteria</taxon>
        <taxon>Bacillati</taxon>
        <taxon>Actinomycetota</taxon>
        <taxon>Actinomycetes</taxon>
        <taxon>Micrococcales</taxon>
        <taxon>Intrasporangiaceae</taxon>
        <taxon>Humibacillus</taxon>
    </lineage>
</organism>
<proteinExistence type="predicted"/>
<keyword evidence="2" id="KW-1185">Reference proteome</keyword>
<comment type="caution">
    <text evidence="1">The sequence shown here is derived from an EMBL/GenBank/DDBJ whole genome shotgun (WGS) entry which is preliminary data.</text>
</comment>
<gene>
    <name evidence="1" type="ORF">FBY41_0618</name>
</gene>
<dbReference type="OrthoDB" id="5241668at2"/>
<reference evidence="1 2" key="1">
    <citation type="submission" date="2019-06" db="EMBL/GenBank/DDBJ databases">
        <title>Genome sequencing of plant associated microbes to promote plant fitness in Sorghum bicolor and Oryza sativa.</title>
        <authorList>
            <person name="Coleman-Derr D."/>
        </authorList>
    </citation>
    <scope>NUCLEOTIDE SEQUENCE [LARGE SCALE GENOMIC DNA]</scope>
    <source>
        <strain evidence="1 2">KV-663</strain>
    </source>
</reference>
<dbReference type="RefSeq" id="WP_141841934.1">
    <property type="nucleotide sequence ID" value="NZ_VFPM01000001.1"/>
</dbReference>
<accession>A0A543I0Z9</accession>
<evidence type="ECO:0000313" key="2">
    <source>
        <dbReference type="Proteomes" id="UP000316747"/>
    </source>
</evidence>
<dbReference type="AlphaFoldDB" id="A0A543I0Z9"/>
<dbReference type="EMBL" id="VFPM01000001">
    <property type="protein sequence ID" value="TQM64252.1"/>
    <property type="molecule type" value="Genomic_DNA"/>
</dbReference>
<evidence type="ECO:0000313" key="1">
    <source>
        <dbReference type="EMBL" id="TQM64252.1"/>
    </source>
</evidence>
<sequence length="125" mass="13061">MLVGCHDLLGSLIRSALSTQPDLVVVADLSDPADPATAAATVGAVQPDVVVWNTGDDGFLGSEPALFTQARTTTVVATLDNGRRAALWELRPVPRPIGELTPDSLLAAIRDAARSRTDGARAHHT</sequence>
<name>A0A543I0Z9_9MICO</name>
<protein>
    <submittedName>
        <fullName evidence="1">Uncharacterized protein</fullName>
    </submittedName>
</protein>
<dbReference type="Proteomes" id="UP000316747">
    <property type="component" value="Unassembled WGS sequence"/>
</dbReference>